<comment type="subcellular location">
    <subcellularLocation>
        <location evidence="1">Cell envelope</location>
    </subcellularLocation>
</comment>
<organism evidence="5 6">
    <name type="scientific">Aequitasia blattaphilus</name>
    <dbReference type="NCBI Taxonomy" id="2949332"/>
    <lineage>
        <taxon>Bacteria</taxon>
        <taxon>Bacillati</taxon>
        <taxon>Bacillota</taxon>
        <taxon>Clostridia</taxon>
        <taxon>Lachnospirales</taxon>
        <taxon>Lachnospiraceae</taxon>
        <taxon>Aequitasia</taxon>
    </lineage>
</organism>
<keyword evidence="6" id="KW-1185">Reference proteome</keyword>
<dbReference type="Gene3D" id="3.40.50.2300">
    <property type="match status" value="2"/>
</dbReference>
<dbReference type="InterPro" id="IPR028082">
    <property type="entry name" value="Peripla_BP_I"/>
</dbReference>
<protein>
    <submittedName>
        <fullName evidence="5">Substrate-binding domain-containing protein</fullName>
    </submittedName>
</protein>
<evidence type="ECO:0000313" key="6">
    <source>
        <dbReference type="Proteomes" id="UP001523566"/>
    </source>
</evidence>
<comment type="similarity">
    <text evidence="2">Belongs to the bacterial solute-binding protein 2 family.</text>
</comment>
<name>A0ABT1EBS8_9FIRM</name>
<evidence type="ECO:0000256" key="3">
    <source>
        <dbReference type="ARBA" id="ARBA00022729"/>
    </source>
</evidence>
<reference evidence="5 6" key="1">
    <citation type="journal article" date="2022" name="Genome Biol. Evol.">
        <title>Host diet, physiology and behaviors set the stage for Lachnospiraceae cladogenesis.</title>
        <authorList>
            <person name="Vera-Ponce De Leon A."/>
            <person name="Schneider M."/>
            <person name="Jahnes B.C."/>
            <person name="Sadowski V."/>
            <person name="Camuy-Velez L.A."/>
            <person name="Duan J."/>
            <person name="Sabree Z.L."/>
        </authorList>
    </citation>
    <scope>NUCLEOTIDE SEQUENCE [LARGE SCALE GENOMIC DNA]</scope>
    <source>
        <strain evidence="5 6">PAL113</strain>
    </source>
</reference>
<evidence type="ECO:0000313" key="5">
    <source>
        <dbReference type="EMBL" id="MCP1103289.1"/>
    </source>
</evidence>
<evidence type="ECO:0000256" key="1">
    <source>
        <dbReference type="ARBA" id="ARBA00004196"/>
    </source>
</evidence>
<comment type="caution">
    <text evidence="5">The sequence shown here is derived from an EMBL/GenBank/DDBJ whole genome shotgun (WGS) entry which is preliminary data.</text>
</comment>
<accession>A0ABT1EBS8</accession>
<proteinExistence type="inferred from homology"/>
<dbReference type="SUPFAM" id="SSF53822">
    <property type="entry name" value="Periplasmic binding protein-like I"/>
    <property type="match status" value="1"/>
</dbReference>
<sequence length="312" mass="34950">MKKKRRLIFLFVFLMLICIGCVQKERKVEEEESSAKICLGMSLYSLRDEYTKRFANVVIQYAKAENIELKIYDGNYDAARQITQVEEMIKADLDGIILIPQNANECIPCVDKAVAAGKPIISVNTRVNSDEITSYVGSDDVQAGEYLMEYVAQTLEGKGNIVILEGPMGQSAQIERMEGIKNILTQYPEIKVIGSKTANWSRLEADVVMQSWMETFDQIDAVVAENDDMALGAIDALGRNGQEVVVVGIDGAEKALRAIEEKKLLATVFQNAEKQGEKSIEIMLDYLEGKEIDKNYQIPLEIVDERNIADYL</sequence>
<keyword evidence="3" id="KW-0732">Signal</keyword>
<dbReference type="EMBL" id="JAMZFW010000022">
    <property type="protein sequence ID" value="MCP1103289.1"/>
    <property type="molecule type" value="Genomic_DNA"/>
</dbReference>
<dbReference type="Proteomes" id="UP001523566">
    <property type="component" value="Unassembled WGS sequence"/>
</dbReference>
<dbReference type="Pfam" id="PF13407">
    <property type="entry name" value="Peripla_BP_4"/>
    <property type="match status" value="1"/>
</dbReference>
<dbReference type="RefSeq" id="WP_262067062.1">
    <property type="nucleotide sequence ID" value="NZ_JAMXOD010000022.1"/>
</dbReference>
<gene>
    <name evidence="5" type="ORF">NK125_12830</name>
</gene>
<feature type="domain" description="Periplasmic binding protein" evidence="4">
    <location>
        <begin position="40"/>
        <end position="291"/>
    </location>
</feature>
<dbReference type="PANTHER" id="PTHR46847:SF1">
    <property type="entry name" value="D-ALLOSE-BINDING PERIPLASMIC PROTEIN-RELATED"/>
    <property type="match status" value="1"/>
</dbReference>
<dbReference type="InterPro" id="IPR025997">
    <property type="entry name" value="SBP_2_dom"/>
</dbReference>
<dbReference type="PANTHER" id="PTHR46847">
    <property type="entry name" value="D-ALLOSE-BINDING PERIPLASMIC PROTEIN-RELATED"/>
    <property type="match status" value="1"/>
</dbReference>
<evidence type="ECO:0000259" key="4">
    <source>
        <dbReference type="Pfam" id="PF13407"/>
    </source>
</evidence>
<evidence type="ECO:0000256" key="2">
    <source>
        <dbReference type="ARBA" id="ARBA00007639"/>
    </source>
</evidence>